<dbReference type="Gene3D" id="3.40.50.300">
    <property type="entry name" value="P-loop containing nucleotide triphosphate hydrolases"/>
    <property type="match status" value="1"/>
</dbReference>
<protein>
    <submittedName>
        <fullName evidence="1">Protein ImuA</fullName>
    </submittedName>
</protein>
<evidence type="ECO:0000313" key="1">
    <source>
        <dbReference type="EMBL" id="SDG45317.1"/>
    </source>
</evidence>
<organism evidence="1 2">
    <name type="scientific">Celeribacter baekdonensis</name>
    <dbReference type="NCBI Taxonomy" id="875171"/>
    <lineage>
        <taxon>Bacteria</taxon>
        <taxon>Pseudomonadati</taxon>
        <taxon>Pseudomonadota</taxon>
        <taxon>Alphaproteobacteria</taxon>
        <taxon>Rhodobacterales</taxon>
        <taxon>Roseobacteraceae</taxon>
        <taxon>Celeribacter</taxon>
    </lineage>
</organism>
<gene>
    <name evidence="1" type="ORF">SAMN04488117_12139</name>
</gene>
<dbReference type="SUPFAM" id="SSF52540">
    <property type="entry name" value="P-loop containing nucleoside triphosphate hydrolases"/>
    <property type="match status" value="1"/>
</dbReference>
<reference evidence="1 2" key="1">
    <citation type="submission" date="2016-10" db="EMBL/GenBank/DDBJ databases">
        <authorList>
            <person name="de Groot N.N."/>
        </authorList>
    </citation>
    <scope>NUCLEOTIDE SEQUENCE [LARGE SCALE GENOMIC DNA]</scope>
    <source>
        <strain evidence="1 2">DSM 27375</strain>
    </source>
</reference>
<evidence type="ECO:0000313" key="2">
    <source>
        <dbReference type="Proteomes" id="UP000182284"/>
    </source>
</evidence>
<dbReference type="EMBL" id="FNBL01000021">
    <property type="protein sequence ID" value="SDG45317.1"/>
    <property type="molecule type" value="Genomic_DNA"/>
</dbReference>
<dbReference type="AlphaFoldDB" id="A0A1G7UCX2"/>
<name>A0A1G7UCX2_9RHOB</name>
<proteinExistence type="predicted"/>
<dbReference type="Proteomes" id="UP000182284">
    <property type="component" value="Unassembled WGS sequence"/>
</dbReference>
<dbReference type="InterPro" id="IPR027417">
    <property type="entry name" value="P-loop_NTPase"/>
</dbReference>
<sequence>MIANMTEFRTHFPPVNARTHEVCGPSALSFALALAGQLGGTVLWLREAWWGDQINPVGFAPYLDPQKLLLALAPSHLDLLASAEEALRSGSVALVVMEITKPVGLTEGRRLQLAAQEGNATGLCLLPEGMGSNAAQTRWHCAPVFDAARPATDSTLQRWEITKNKSGTLKAWTVKWDAQTRRISVVSEAAQR</sequence>
<accession>A0A1G7UCX2</accession>